<gene>
    <name evidence="5" type="ORF">UABAM_05747</name>
</gene>
<dbReference type="PANTHER" id="PTHR42711">
    <property type="entry name" value="ABC TRANSPORTER ATP-BINDING PROTEIN"/>
    <property type="match status" value="1"/>
</dbReference>
<evidence type="ECO:0000256" key="2">
    <source>
        <dbReference type="ARBA" id="ARBA00022741"/>
    </source>
</evidence>
<dbReference type="PROSITE" id="PS50893">
    <property type="entry name" value="ABC_TRANSPORTER_2"/>
    <property type="match status" value="1"/>
</dbReference>
<dbReference type="AlphaFoldDB" id="A0A5S9F661"/>
<dbReference type="OrthoDB" id="9795548at2"/>
<dbReference type="InterPro" id="IPR017871">
    <property type="entry name" value="ABC_transporter-like_CS"/>
</dbReference>
<dbReference type="GO" id="GO:0016887">
    <property type="term" value="F:ATP hydrolysis activity"/>
    <property type="evidence" value="ECO:0007669"/>
    <property type="project" value="InterPro"/>
</dbReference>
<feature type="domain" description="ABC transporter" evidence="4">
    <location>
        <begin position="2"/>
        <end position="255"/>
    </location>
</feature>
<dbReference type="KEGG" id="uam:UABAM_05747"/>
<dbReference type="EMBL" id="AP019860">
    <property type="protein sequence ID" value="BBM87338.1"/>
    <property type="molecule type" value="Genomic_DNA"/>
</dbReference>
<dbReference type="RefSeq" id="WP_151971362.1">
    <property type="nucleotide sequence ID" value="NZ_AP019860.1"/>
</dbReference>
<organism evidence="5 6">
    <name type="scientific">Uabimicrobium amorphum</name>
    <dbReference type="NCBI Taxonomy" id="2596890"/>
    <lineage>
        <taxon>Bacteria</taxon>
        <taxon>Pseudomonadati</taxon>
        <taxon>Planctomycetota</taxon>
        <taxon>Candidatus Uabimicrobiia</taxon>
        <taxon>Candidatus Uabimicrobiales</taxon>
        <taxon>Candidatus Uabimicrobiaceae</taxon>
        <taxon>Candidatus Uabimicrobium</taxon>
    </lineage>
</organism>
<keyword evidence="6" id="KW-1185">Reference proteome</keyword>
<protein>
    <submittedName>
        <fullName evidence="5">ABC transporter ATP-binding protein</fullName>
    </submittedName>
</protein>
<keyword evidence="1" id="KW-0813">Transport</keyword>
<proteinExistence type="predicted"/>
<evidence type="ECO:0000313" key="6">
    <source>
        <dbReference type="Proteomes" id="UP000326354"/>
    </source>
</evidence>
<dbReference type="InterPro" id="IPR050763">
    <property type="entry name" value="ABC_transporter_ATP-binding"/>
</dbReference>
<dbReference type="Proteomes" id="UP000326354">
    <property type="component" value="Chromosome"/>
</dbReference>
<evidence type="ECO:0000313" key="5">
    <source>
        <dbReference type="EMBL" id="BBM87338.1"/>
    </source>
</evidence>
<sequence length="321" mass="36663">MIEVRNLKKSFRVHVKKPGLLGSMRSLFVRNWVEKHALKGVSFNVEPGEIVGLLGANGAGKTTLVKTLAGIVYPSDGDVKILGHVPWERKNEFRRQIALIMGQKAQLWWDLPAEDCFLLLREIYSIPRQKFHDKLNFLSETLGITEQLNIQIRRLSLGERMKMELIAALLHEPRVVFLDEPTIGLDFTAQKAIRDFILQYRSQHQPAMILTSHYMEDIKALCKRIIIIREGEFIYDGPLQNIVNTYTKHKIVSLHLEKEISPPNIPHEIVAAEPQFLKIKIPRDQVAPSVNSLLQSLPVADLTIEEQAIEDVIEALFRGEM</sequence>
<reference evidence="5 6" key="1">
    <citation type="submission" date="2019-08" db="EMBL/GenBank/DDBJ databases">
        <title>Complete genome sequence of Candidatus Uab amorphum.</title>
        <authorList>
            <person name="Shiratori T."/>
            <person name="Suzuki S."/>
            <person name="Kakizawa Y."/>
            <person name="Ishida K."/>
        </authorList>
    </citation>
    <scope>NUCLEOTIDE SEQUENCE [LARGE SCALE GENOMIC DNA]</scope>
    <source>
        <strain evidence="5 6">SRT547</strain>
    </source>
</reference>
<dbReference type="SMART" id="SM00382">
    <property type="entry name" value="AAA"/>
    <property type="match status" value="1"/>
</dbReference>
<dbReference type="SUPFAM" id="SSF52540">
    <property type="entry name" value="P-loop containing nucleoside triphosphate hydrolases"/>
    <property type="match status" value="1"/>
</dbReference>
<dbReference type="PANTHER" id="PTHR42711:SF4">
    <property type="entry name" value="ABC TRANSPORTER RELATED"/>
    <property type="match status" value="1"/>
</dbReference>
<dbReference type="Gene3D" id="3.40.50.300">
    <property type="entry name" value="P-loop containing nucleotide triphosphate hydrolases"/>
    <property type="match status" value="1"/>
</dbReference>
<evidence type="ECO:0000256" key="1">
    <source>
        <dbReference type="ARBA" id="ARBA00022448"/>
    </source>
</evidence>
<evidence type="ECO:0000259" key="4">
    <source>
        <dbReference type="PROSITE" id="PS50893"/>
    </source>
</evidence>
<keyword evidence="2" id="KW-0547">Nucleotide-binding</keyword>
<name>A0A5S9F661_UABAM</name>
<dbReference type="InterPro" id="IPR003593">
    <property type="entry name" value="AAA+_ATPase"/>
</dbReference>
<keyword evidence="3 5" id="KW-0067">ATP-binding</keyword>
<dbReference type="PROSITE" id="PS00211">
    <property type="entry name" value="ABC_TRANSPORTER_1"/>
    <property type="match status" value="1"/>
</dbReference>
<dbReference type="Pfam" id="PF00005">
    <property type="entry name" value="ABC_tran"/>
    <property type="match status" value="1"/>
</dbReference>
<dbReference type="InterPro" id="IPR003439">
    <property type="entry name" value="ABC_transporter-like_ATP-bd"/>
</dbReference>
<evidence type="ECO:0000256" key="3">
    <source>
        <dbReference type="ARBA" id="ARBA00022840"/>
    </source>
</evidence>
<accession>A0A5S9F661</accession>
<dbReference type="GO" id="GO:0005524">
    <property type="term" value="F:ATP binding"/>
    <property type="evidence" value="ECO:0007669"/>
    <property type="project" value="UniProtKB-KW"/>
</dbReference>
<dbReference type="InterPro" id="IPR027417">
    <property type="entry name" value="P-loop_NTPase"/>
</dbReference>